<dbReference type="AlphaFoldDB" id="A0A1V6SIZ5"/>
<dbReference type="Proteomes" id="UP000191342">
    <property type="component" value="Unassembled WGS sequence"/>
</dbReference>
<feature type="chain" id="PRO_5013093789" evidence="1">
    <location>
        <begin position="23"/>
        <end position="268"/>
    </location>
</feature>
<accession>A0A1V6SIZ5</accession>
<dbReference type="EMBL" id="MLQL01000041">
    <property type="protein sequence ID" value="OQE13995.1"/>
    <property type="molecule type" value="Genomic_DNA"/>
</dbReference>
<gene>
    <name evidence="2" type="ORF">PENFLA_c041G05400</name>
</gene>
<keyword evidence="1" id="KW-0732">Signal</keyword>
<proteinExistence type="predicted"/>
<protein>
    <submittedName>
        <fullName evidence="2">Uncharacterized protein</fullName>
    </submittedName>
</protein>
<dbReference type="OrthoDB" id="4351044at2759"/>
<keyword evidence="3" id="KW-1185">Reference proteome</keyword>
<evidence type="ECO:0000313" key="2">
    <source>
        <dbReference type="EMBL" id="OQE13995.1"/>
    </source>
</evidence>
<evidence type="ECO:0000313" key="3">
    <source>
        <dbReference type="Proteomes" id="UP000191342"/>
    </source>
</evidence>
<sequence length="268" mass="29692">MLSWKLASLMMAHSLKMAITLSGSILCCGELVASSPKKLSNQLPVPPCSFVSLRLTAEIPSSILSRNPYLNVEIEFQDPHTGSHSVGLFWSRDMKVNGGSRTLLTRAFGRRQIVEVNATFGAGQQKNPLSTFFQAYGDWSAGQLILTCSRPNRPMATVGRDALAEYPRESALELVRSPRTLEPLYNSASAYYWDARKEERHLPMHHLVTCSDRLAARQPSDYDLGLHGVTVGQKYVRGQAQSSHGGYDIACGNGHHYLNRKSHIGLHR</sequence>
<organism evidence="2 3">
    <name type="scientific">Penicillium flavigenum</name>
    <dbReference type="NCBI Taxonomy" id="254877"/>
    <lineage>
        <taxon>Eukaryota</taxon>
        <taxon>Fungi</taxon>
        <taxon>Dikarya</taxon>
        <taxon>Ascomycota</taxon>
        <taxon>Pezizomycotina</taxon>
        <taxon>Eurotiomycetes</taxon>
        <taxon>Eurotiomycetidae</taxon>
        <taxon>Eurotiales</taxon>
        <taxon>Aspergillaceae</taxon>
        <taxon>Penicillium</taxon>
    </lineage>
</organism>
<name>A0A1V6SIZ5_9EURO</name>
<feature type="signal peptide" evidence="1">
    <location>
        <begin position="1"/>
        <end position="22"/>
    </location>
</feature>
<evidence type="ECO:0000256" key="1">
    <source>
        <dbReference type="SAM" id="SignalP"/>
    </source>
</evidence>
<comment type="caution">
    <text evidence="2">The sequence shown here is derived from an EMBL/GenBank/DDBJ whole genome shotgun (WGS) entry which is preliminary data.</text>
</comment>
<reference evidence="3" key="1">
    <citation type="journal article" date="2017" name="Nat. Microbiol.">
        <title>Global analysis of biosynthetic gene clusters reveals vast potential of secondary metabolite production in Penicillium species.</title>
        <authorList>
            <person name="Nielsen J.C."/>
            <person name="Grijseels S."/>
            <person name="Prigent S."/>
            <person name="Ji B."/>
            <person name="Dainat J."/>
            <person name="Nielsen K.F."/>
            <person name="Frisvad J.C."/>
            <person name="Workman M."/>
            <person name="Nielsen J."/>
        </authorList>
    </citation>
    <scope>NUCLEOTIDE SEQUENCE [LARGE SCALE GENOMIC DNA]</scope>
    <source>
        <strain evidence="3">IBT 14082</strain>
    </source>
</reference>